<dbReference type="STRING" id="140314.SAMN04488076_10395"/>
<accession>A0A143Y9D2</accession>
<protein>
    <submittedName>
        <fullName evidence="1">Post-transcriptional regulator</fullName>
    </submittedName>
</protein>
<dbReference type="Proteomes" id="UP000242754">
    <property type="component" value="Unassembled WGS sequence"/>
</dbReference>
<dbReference type="EMBL" id="FJNE01000001">
    <property type="protein sequence ID" value="CZQ83032.1"/>
    <property type="molecule type" value="Genomic_DNA"/>
</dbReference>
<name>A0A143Y9D2_9LACT</name>
<proteinExistence type="predicted"/>
<dbReference type="RefSeq" id="WP_245825577.1">
    <property type="nucleotide sequence ID" value="NZ_FJNE01000001.1"/>
</dbReference>
<keyword evidence="2" id="KW-1185">Reference proteome</keyword>
<evidence type="ECO:0000313" key="2">
    <source>
        <dbReference type="Proteomes" id="UP000242754"/>
    </source>
</evidence>
<reference evidence="1 2" key="1">
    <citation type="submission" date="2016-02" db="EMBL/GenBank/DDBJ databases">
        <authorList>
            <person name="Wen L."/>
            <person name="He K."/>
            <person name="Yang H."/>
        </authorList>
    </citation>
    <scope>NUCLEOTIDE SEQUENCE [LARGE SCALE GENOMIC DNA]</scope>
    <source>
        <strain evidence="1">Trichococcus palustris</strain>
    </source>
</reference>
<gene>
    <name evidence="1" type="ORF">Tpal_387</name>
</gene>
<dbReference type="InterPro" id="IPR025716">
    <property type="entry name" value="Post-transcriptional_regulator"/>
</dbReference>
<sequence>MAEIADDLYAKLEPWFELKVKEFSKQGYDNIHTEDIFRYFTNFSWKHSVPKHYYQQIQDIMKVTANHYFDFVALEAQVYKVTSLDEMDFDDFL</sequence>
<organism evidence="1 2">
    <name type="scientific">Trichococcus palustris</name>
    <dbReference type="NCBI Taxonomy" id="140314"/>
    <lineage>
        <taxon>Bacteria</taxon>
        <taxon>Bacillati</taxon>
        <taxon>Bacillota</taxon>
        <taxon>Bacilli</taxon>
        <taxon>Lactobacillales</taxon>
        <taxon>Carnobacteriaceae</taxon>
        <taxon>Trichococcus</taxon>
    </lineage>
</organism>
<dbReference type="AlphaFoldDB" id="A0A143Y9D2"/>
<evidence type="ECO:0000313" key="1">
    <source>
        <dbReference type="EMBL" id="CZQ83032.1"/>
    </source>
</evidence>
<dbReference type="Pfam" id="PF13797">
    <property type="entry name" value="Post_transc_reg"/>
    <property type="match status" value="1"/>
</dbReference>